<gene>
    <name evidence="1" type="ORF">J07HQW1_02278</name>
</gene>
<protein>
    <submittedName>
        <fullName evidence="1">Uncharacterized protein</fullName>
    </submittedName>
</protein>
<sequence>MSVGMKIAQFVAEERVSSPTTHEYVVAQKEG</sequence>
<evidence type="ECO:0000313" key="1">
    <source>
        <dbReference type="EMBL" id="ERG92243.1"/>
    </source>
</evidence>
<dbReference type="EMBL" id="KE356560">
    <property type="protein sequence ID" value="ERG92243.1"/>
    <property type="molecule type" value="Genomic_DNA"/>
</dbReference>
<accession>U1N6Z7</accession>
<organism evidence="1 2">
    <name type="scientific">Haloquadratum walsbyi J07HQW1</name>
    <dbReference type="NCBI Taxonomy" id="1238424"/>
    <lineage>
        <taxon>Archaea</taxon>
        <taxon>Methanobacteriati</taxon>
        <taxon>Methanobacteriota</taxon>
        <taxon>Stenosarchaea group</taxon>
        <taxon>Halobacteria</taxon>
        <taxon>Halobacteriales</taxon>
        <taxon>Haloferacaceae</taxon>
        <taxon>Haloquadratum</taxon>
    </lineage>
</organism>
<dbReference type="AlphaFoldDB" id="U1N6Z7"/>
<name>U1N6Z7_9EURY</name>
<evidence type="ECO:0000313" key="2">
    <source>
        <dbReference type="Proteomes" id="UP000030649"/>
    </source>
</evidence>
<reference evidence="1 2" key="1">
    <citation type="journal article" date="2013" name="PLoS ONE">
        <title>Assembly-driven community genomics of a hypersaline microbial ecosystem.</title>
        <authorList>
            <person name="Podell S."/>
            <person name="Ugalde J.A."/>
            <person name="Narasingarao P."/>
            <person name="Banfield J.F."/>
            <person name="Heidelberg K.B."/>
            <person name="Allen E.E."/>
        </authorList>
    </citation>
    <scope>NUCLEOTIDE SEQUENCE [LARGE SCALE GENOMIC DNA]</scope>
    <source>
        <strain evidence="2">J07HQW1</strain>
    </source>
</reference>
<dbReference type="Proteomes" id="UP000030649">
    <property type="component" value="Unassembled WGS sequence"/>
</dbReference>
<proteinExistence type="predicted"/>
<dbReference type="HOGENOM" id="CLU_3394501_0_0_2"/>